<evidence type="ECO:0000313" key="1">
    <source>
        <dbReference type="EMBL" id="KAF7598714.1"/>
    </source>
</evidence>
<dbReference type="RefSeq" id="WP_095525049.1">
    <property type="nucleotide sequence ID" value="NZ_MDUX01000039.1"/>
</dbReference>
<keyword evidence="4" id="KW-1185">Reference proteome</keyword>
<dbReference type="AlphaFoldDB" id="A0A272ER94"/>
<dbReference type="EMBL" id="MDUX01000039">
    <property type="protein sequence ID" value="KAF7598714.1"/>
    <property type="molecule type" value="Genomic_DNA"/>
</dbReference>
<dbReference type="Proteomes" id="UP000216107">
    <property type="component" value="Unassembled WGS sequence"/>
</dbReference>
<sequence length="297" mass="32555">MESQGITAEVSLHRETGPYRLLARAPGLSFSLGENRRLTMTELRMQARGERLPQEGSEIQPGEVHIALDTLSLSDESSPERAFDLGKLHYQVDLAVTGDFLDLNARIGAQTLRTGDQEHGPADYDFSASHLNIPALLQIRERYRALQDDPQMATQPFAVLGAVGEPLQQLLQQQPVFKVDRLAFQTADGQTQASARLAMGALDPAASGNLLAMLGRLELQAELKLPEALALSLADRRGAFPEEDAGVARMRMLAQRTQLQRLVDQGYLVREDGLLHTRVEMRQGAIMLNGKPLGGNS</sequence>
<dbReference type="EMBL" id="NMRN01000033">
    <property type="protein sequence ID" value="PAS92625.1"/>
    <property type="molecule type" value="Genomic_DNA"/>
</dbReference>
<evidence type="ECO:0000313" key="4">
    <source>
        <dbReference type="Proteomes" id="UP000623509"/>
    </source>
</evidence>
<comment type="caution">
    <text evidence="2">The sequence shown here is derived from an EMBL/GenBank/DDBJ whole genome shotgun (WGS) entry which is preliminary data.</text>
</comment>
<dbReference type="Pfam" id="PF06097">
    <property type="entry name" value="DUF945"/>
    <property type="match status" value="1"/>
</dbReference>
<dbReference type="OrthoDB" id="8523324at2"/>
<evidence type="ECO:0000313" key="2">
    <source>
        <dbReference type="EMBL" id="PAS92625.1"/>
    </source>
</evidence>
<dbReference type="InterPro" id="IPR010352">
    <property type="entry name" value="DUF945"/>
</dbReference>
<accession>A0A272ER94</accession>
<name>A0A272ER94_9RHOO</name>
<evidence type="ECO:0000313" key="3">
    <source>
        <dbReference type="Proteomes" id="UP000216107"/>
    </source>
</evidence>
<reference evidence="2 3" key="2">
    <citation type="submission" date="2017-07" db="EMBL/GenBank/DDBJ databases">
        <title>Candidatus Dactylopiibacterium carminicum, a nitrogen-fixing symbiont of the cochineal insect Dactylopius coccus and Dactylopius opuntiae (Hemiptera: Coccoidea: Dactylopiidae).</title>
        <authorList>
            <person name="Vera A."/>
        </authorList>
    </citation>
    <scope>NUCLEOTIDE SEQUENCE [LARGE SCALE GENOMIC DNA]</scope>
    <source>
        <strain evidence="2 3">NFDCM</strain>
    </source>
</reference>
<protein>
    <submittedName>
        <fullName evidence="1">DUF945 domain-containing protein</fullName>
    </submittedName>
</protein>
<reference evidence="1 4" key="1">
    <citation type="submission" date="2016-08" db="EMBL/GenBank/DDBJ databases">
        <title>Candidatus Dactylopiibacterium carminicum genome sequence.</title>
        <authorList>
            <person name="Ramirez-Puebla S.T."/>
            <person name="Ormeno-Orrillo E."/>
            <person name="Vera-Ponce De Leon A."/>
            <person name="Luis L."/>
            <person name="Sanchez-Flores A."/>
            <person name="Monica R."/>
            <person name="Martinez-Romero E."/>
        </authorList>
    </citation>
    <scope>NUCLEOTIDE SEQUENCE [LARGE SCALE GENOMIC DNA]</scope>
    <source>
        <strain evidence="1">END1</strain>
    </source>
</reference>
<organism evidence="2 3">
    <name type="scientific">Candidatus Dactylopiibacterium carminicum</name>
    <dbReference type="NCBI Taxonomy" id="857335"/>
    <lineage>
        <taxon>Bacteria</taxon>
        <taxon>Pseudomonadati</taxon>
        <taxon>Pseudomonadota</taxon>
        <taxon>Betaproteobacteria</taxon>
        <taxon>Rhodocyclales</taxon>
        <taxon>Rhodocyclaceae</taxon>
        <taxon>Candidatus Dactylopiibacterium</taxon>
    </lineage>
</organism>
<proteinExistence type="predicted"/>
<dbReference type="Proteomes" id="UP000623509">
    <property type="component" value="Unassembled WGS sequence"/>
</dbReference>
<gene>
    <name evidence="1" type="ORF">BGI27_11615</name>
    <name evidence="2" type="ORF">CGU29_10700</name>
</gene>